<sequence>MKNISVAMALVSAVVFSQTTLASDNRLCLTNDTEFVASGYSVQDGIDDPNFDPSIEVQVTYSGKVCTSSQKEVSTLSVPVPNTPIEGDKRTIVQTRGGWVYTWEQLYTSSGWQTILFSQREIGSGNGKHEAQR</sequence>
<dbReference type="Proteomes" id="UP000502117">
    <property type="component" value="Chromosome"/>
</dbReference>
<dbReference type="GeneID" id="99800756"/>
<protein>
    <submittedName>
        <fullName evidence="3">Uncharacterized protein</fullName>
    </submittedName>
</protein>
<accession>A0A6G7LTJ7</accession>
<dbReference type="Proteomes" id="UP000247584">
    <property type="component" value="Unassembled WGS sequence"/>
</dbReference>
<dbReference type="RefSeq" id="WP_101056163.1">
    <property type="nucleotide sequence ID" value="NZ_BMXX01000013.1"/>
</dbReference>
<evidence type="ECO:0000313" key="5">
    <source>
        <dbReference type="Proteomes" id="UP000502117"/>
    </source>
</evidence>
<gene>
    <name evidence="2" type="ORF">C8J23_11214</name>
    <name evidence="3" type="ORF">GII14_13750</name>
</gene>
<feature type="signal peptide" evidence="1">
    <location>
        <begin position="1"/>
        <end position="22"/>
    </location>
</feature>
<keyword evidence="4" id="KW-1185">Reference proteome</keyword>
<dbReference type="EMBL" id="CP045857">
    <property type="protein sequence ID" value="QIJ05107.1"/>
    <property type="molecule type" value="Genomic_DNA"/>
</dbReference>
<evidence type="ECO:0000313" key="2">
    <source>
        <dbReference type="EMBL" id="PYE58675.1"/>
    </source>
</evidence>
<name>A0A6G7LTJ7_9GAMM</name>
<reference evidence="2 4" key="1">
    <citation type="submission" date="2018-06" db="EMBL/GenBank/DDBJ databases">
        <title>Genomic Encyclopedia of Type Strains, Phase III (KMG-III): the genomes of soil and plant-associated and newly described type strains.</title>
        <authorList>
            <person name="Whitman W."/>
        </authorList>
    </citation>
    <scope>NUCLEOTIDE SEQUENCE [LARGE SCALE GENOMIC DNA]</scope>
    <source>
        <strain evidence="2 4">JC5</strain>
    </source>
</reference>
<proteinExistence type="predicted"/>
<feature type="chain" id="PRO_5028952914" evidence="1">
    <location>
        <begin position="23"/>
        <end position="133"/>
    </location>
</feature>
<evidence type="ECO:0000256" key="1">
    <source>
        <dbReference type="SAM" id="SignalP"/>
    </source>
</evidence>
<keyword evidence="1" id="KW-0732">Signal</keyword>
<evidence type="ECO:0000313" key="4">
    <source>
        <dbReference type="Proteomes" id="UP000247584"/>
    </source>
</evidence>
<organism evidence="3 5">
    <name type="scientific">Shewanella chilikensis</name>
    <dbReference type="NCBI Taxonomy" id="558541"/>
    <lineage>
        <taxon>Bacteria</taxon>
        <taxon>Pseudomonadati</taxon>
        <taxon>Pseudomonadota</taxon>
        <taxon>Gammaproteobacteria</taxon>
        <taxon>Alteromonadales</taxon>
        <taxon>Shewanellaceae</taxon>
        <taxon>Shewanella</taxon>
    </lineage>
</organism>
<reference evidence="3 5" key="2">
    <citation type="submission" date="2019-11" db="EMBL/GenBank/DDBJ databases">
        <title>Complete Genome Sequence of Shewanella chilikensis Strain DC57, Isolated from Corroded Seal Rings at a floating production facility in Australia.</title>
        <authorList>
            <person name="Salgar-Chaparro S.J."/>
            <person name="Castillo-Villamizar G.A."/>
            <person name="Poehlein A."/>
            <person name="Daniel R."/>
            <person name="Machuca L."/>
        </authorList>
    </citation>
    <scope>NUCLEOTIDE SEQUENCE [LARGE SCALE GENOMIC DNA]</scope>
    <source>
        <strain evidence="3 5">DC57</strain>
    </source>
</reference>
<dbReference type="AlphaFoldDB" id="A0A6G7LTJ7"/>
<dbReference type="KEGG" id="schk:GII14_13750"/>
<evidence type="ECO:0000313" key="3">
    <source>
        <dbReference type="EMBL" id="QIJ05107.1"/>
    </source>
</evidence>
<dbReference type="EMBL" id="QJSY01000012">
    <property type="protein sequence ID" value="PYE58675.1"/>
    <property type="molecule type" value="Genomic_DNA"/>
</dbReference>